<dbReference type="AlphaFoldDB" id="A0A9D4MM29"/>
<protein>
    <submittedName>
        <fullName evidence="1">Uncharacterized protein</fullName>
    </submittedName>
</protein>
<dbReference type="Proteomes" id="UP000828390">
    <property type="component" value="Unassembled WGS sequence"/>
</dbReference>
<reference evidence="1" key="1">
    <citation type="journal article" date="2019" name="bioRxiv">
        <title>The Genome of the Zebra Mussel, Dreissena polymorpha: A Resource for Invasive Species Research.</title>
        <authorList>
            <person name="McCartney M.A."/>
            <person name="Auch B."/>
            <person name="Kono T."/>
            <person name="Mallez S."/>
            <person name="Zhang Y."/>
            <person name="Obille A."/>
            <person name="Becker A."/>
            <person name="Abrahante J.E."/>
            <person name="Garbe J."/>
            <person name="Badalamenti J.P."/>
            <person name="Herman A."/>
            <person name="Mangelson H."/>
            <person name="Liachko I."/>
            <person name="Sullivan S."/>
            <person name="Sone E.D."/>
            <person name="Koren S."/>
            <person name="Silverstein K.A.T."/>
            <person name="Beckman K.B."/>
            <person name="Gohl D.M."/>
        </authorList>
    </citation>
    <scope>NUCLEOTIDE SEQUENCE</scope>
    <source>
        <strain evidence="1">Duluth1</strain>
        <tissue evidence="1">Whole animal</tissue>
    </source>
</reference>
<organism evidence="1 2">
    <name type="scientific">Dreissena polymorpha</name>
    <name type="common">Zebra mussel</name>
    <name type="synonym">Mytilus polymorpha</name>
    <dbReference type="NCBI Taxonomy" id="45954"/>
    <lineage>
        <taxon>Eukaryota</taxon>
        <taxon>Metazoa</taxon>
        <taxon>Spiralia</taxon>
        <taxon>Lophotrochozoa</taxon>
        <taxon>Mollusca</taxon>
        <taxon>Bivalvia</taxon>
        <taxon>Autobranchia</taxon>
        <taxon>Heteroconchia</taxon>
        <taxon>Euheterodonta</taxon>
        <taxon>Imparidentia</taxon>
        <taxon>Neoheterodontei</taxon>
        <taxon>Myida</taxon>
        <taxon>Dreissenoidea</taxon>
        <taxon>Dreissenidae</taxon>
        <taxon>Dreissena</taxon>
    </lineage>
</organism>
<gene>
    <name evidence="1" type="ORF">DPMN_002487</name>
</gene>
<name>A0A9D4MM29_DREPO</name>
<evidence type="ECO:0000313" key="2">
    <source>
        <dbReference type="Proteomes" id="UP000828390"/>
    </source>
</evidence>
<sequence>MQSPDMERPCPPTSLDFDTVKPFTRQLYSLLISSCNIEQTNMEYGSPVSLLN</sequence>
<accession>A0A9D4MM29</accession>
<dbReference type="EMBL" id="JAIWYP010000001">
    <property type="protein sequence ID" value="KAH3878590.1"/>
    <property type="molecule type" value="Genomic_DNA"/>
</dbReference>
<reference evidence="1" key="2">
    <citation type="submission" date="2020-11" db="EMBL/GenBank/DDBJ databases">
        <authorList>
            <person name="McCartney M.A."/>
            <person name="Auch B."/>
            <person name="Kono T."/>
            <person name="Mallez S."/>
            <person name="Becker A."/>
            <person name="Gohl D.M."/>
            <person name="Silverstein K.A.T."/>
            <person name="Koren S."/>
            <person name="Bechman K.B."/>
            <person name="Herman A."/>
            <person name="Abrahante J.E."/>
            <person name="Garbe J."/>
        </authorList>
    </citation>
    <scope>NUCLEOTIDE SEQUENCE</scope>
    <source>
        <strain evidence="1">Duluth1</strain>
        <tissue evidence="1">Whole animal</tissue>
    </source>
</reference>
<comment type="caution">
    <text evidence="1">The sequence shown here is derived from an EMBL/GenBank/DDBJ whole genome shotgun (WGS) entry which is preliminary data.</text>
</comment>
<proteinExistence type="predicted"/>
<evidence type="ECO:0000313" key="1">
    <source>
        <dbReference type="EMBL" id="KAH3878590.1"/>
    </source>
</evidence>
<keyword evidence="2" id="KW-1185">Reference proteome</keyword>